<feature type="binding site" evidence="8">
    <location>
        <position position="205"/>
    </location>
    <ligand>
        <name>Fe cation</name>
        <dbReference type="ChEBI" id="CHEBI:24875"/>
        <note>catalytic</note>
    </ligand>
</feature>
<dbReference type="Proteomes" id="UP001204833">
    <property type="component" value="Unassembled WGS sequence"/>
</dbReference>
<feature type="binding site" evidence="8">
    <location>
        <position position="153"/>
    </location>
    <ligand>
        <name>Fe cation</name>
        <dbReference type="ChEBI" id="CHEBI:24875"/>
        <note>catalytic</note>
    </ligand>
</feature>
<name>A0AAD5BJF1_9ASCO</name>
<dbReference type="PANTHER" id="PTHR12918">
    <property type="entry name" value="CYSTEINE DIOXYGENASE"/>
    <property type="match status" value="1"/>
</dbReference>
<dbReference type="GO" id="GO:0017172">
    <property type="term" value="F:cysteine dioxygenase activity"/>
    <property type="evidence" value="ECO:0007669"/>
    <property type="project" value="UniProtKB-UniRule"/>
</dbReference>
<dbReference type="AlphaFoldDB" id="A0AAD5BJF1"/>
<dbReference type="EMBL" id="JAIHNG010000031">
    <property type="protein sequence ID" value="KAI5967219.1"/>
    <property type="molecule type" value="Genomic_DNA"/>
</dbReference>
<reference evidence="10 11" key="1">
    <citation type="journal article" date="2022" name="DNA Res.">
        <title>Genome analysis of five recently described species of the CUG-Ser clade uncovers Candida theae as a new hybrid lineage with pathogenic potential in the Candida parapsilosis species complex.</title>
        <authorList>
            <person name="Mixao V."/>
            <person name="Del Olmo V."/>
            <person name="Hegedusova E."/>
            <person name="Saus E."/>
            <person name="Pryszcz L."/>
            <person name="Cillingova A."/>
            <person name="Nosek J."/>
            <person name="Gabaldon T."/>
        </authorList>
    </citation>
    <scope>NUCLEOTIDE SEQUENCE [LARGE SCALE GENOMIC DNA]</scope>
    <source>
        <strain evidence="10 11">CBS 12239</strain>
    </source>
</reference>
<evidence type="ECO:0000256" key="2">
    <source>
        <dbReference type="ARBA" id="ARBA00013133"/>
    </source>
</evidence>
<keyword evidence="11" id="KW-1185">Reference proteome</keyword>
<evidence type="ECO:0000256" key="1">
    <source>
        <dbReference type="ARBA" id="ARBA00006622"/>
    </source>
</evidence>
<evidence type="ECO:0000256" key="5">
    <source>
        <dbReference type="ARBA" id="ARBA00023002"/>
    </source>
</evidence>
<evidence type="ECO:0000256" key="4">
    <source>
        <dbReference type="ARBA" id="ARBA00022964"/>
    </source>
</evidence>
<keyword evidence="7" id="KW-0883">Thioether bond</keyword>
<keyword evidence="6 8" id="KW-0408">Iron</keyword>
<dbReference type="Pfam" id="PF05995">
    <property type="entry name" value="CDO_I"/>
    <property type="match status" value="1"/>
</dbReference>
<evidence type="ECO:0000256" key="8">
    <source>
        <dbReference type="PIRSR" id="PIRSR610300-51"/>
    </source>
</evidence>
<dbReference type="GeneID" id="76148494"/>
<comment type="similarity">
    <text evidence="1 9">Belongs to the cysteine dioxygenase family.</text>
</comment>
<sequence>MLLNPTNIIDKNNSNSSLGVSKSQHISCSAAASSAPRSFPYAASNELKLSMDRGHEINGTTIDNIDKSSSFYKLIMDLKQLLAGKGLSSEDIDVEKVTELMENYKSSDDDWSHLALHDETRNYSRNGVINLNGNANLLILVWSPGKSSAIHDHANAHCCMKILKGELRESLYDIPEQTGQELKCKKETPLYRDQVGYISDKIGLHKITNPLKDEFSVSLHLYTPPYAALYGCSMYEASNGRKHHVDMSKYYSWQGELVNDTQHSTC</sequence>
<comment type="catalytic activity">
    <reaction evidence="9">
        <text>L-cysteine + O2 = 3-sulfino-L-alanine + H(+)</text>
        <dbReference type="Rhea" id="RHEA:20441"/>
        <dbReference type="ChEBI" id="CHEBI:15378"/>
        <dbReference type="ChEBI" id="CHEBI:15379"/>
        <dbReference type="ChEBI" id="CHEBI:35235"/>
        <dbReference type="ChEBI" id="CHEBI:61085"/>
        <dbReference type="EC" id="1.13.11.20"/>
    </reaction>
</comment>
<evidence type="ECO:0000313" key="11">
    <source>
        <dbReference type="Proteomes" id="UP001204833"/>
    </source>
</evidence>
<dbReference type="PANTHER" id="PTHR12918:SF1">
    <property type="entry name" value="CYSTEINE DIOXYGENASE TYPE 1"/>
    <property type="match status" value="1"/>
</dbReference>
<dbReference type="GO" id="GO:0008198">
    <property type="term" value="F:ferrous iron binding"/>
    <property type="evidence" value="ECO:0007669"/>
    <property type="project" value="TreeGrafter"/>
</dbReference>
<evidence type="ECO:0000313" key="10">
    <source>
        <dbReference type="EMBL" id="KAI5967219.1"/>
    </source>
</evidence>
<evidence type="ECO:0000256" key="3">
    <source>
        <dbReference type="ARBA" id="ARBA00022723"/>
    </source>
</evidence>
<comment type="cofactor">
    <cofactor evidence="9">
        <name>Fe cation</name>
        <dbReference type="ChEBI" id="CHEBI:24875"/>
    </cofactor>
    <text evidence="9">Binds 1 Fe cation per subunit.</text>
</comment>
<evidence type="ECO:0000256" key="7">
    <source>
        <dbReference type="PIRSR" id="PIRSR610300-50"/>
    </source>
</evidence>
<dbReference type="GO" id="GO:0019448">
    <property type="term" value="P:L-cysteine catabolic process"/>
    <property type="evidence" value="ECO:0007669"/>
    <property type="project" value="TreeGrafter"/>
</dbReference>
<dbReference type="EC" id="1.13.11.20" evidence="2 9"/>
<accession>A0AAD5BJF1</accession>
<protein>
    <recommendedName>
        <fullName evidence="2 9">Cysteine dioxygenase</fullName>
        <ecNumber evidence="2 9">1.13.11.20</ecNumber>
    </recommendedName>
</protein>
<keyword evidence="5 9" id="KW-0560">Oxidoreductase</keyword>
<keyword evidence="4 9" id="KW-0223">Dioxygenase</keyword>
<dbReference type="InterPro" id="IPR014710">
    <property type="entry name" value="RmlC-like_jellyroll"/>
</dbReference>
<dbReference type="InterPro" id="IPR010300">
    <property type="entry name" value="CDO_1"/>
</dbReference>
<dbReference type="SUPFAM" id="SSF51182">
    <property type="entry name" value="RmlC-like cupins"/>
    <property type="match status" value="1"/>
</dbReference>
<dbReference type="CDD" id="cd10548">
    <property type="entry name" value="cupin_CDO"/>
    <property type="match status" value="1"/>
</dbReference>
<evidence type="ECO:0000256" key="6">
    <source>
        <dbReference type="ARBA" id="ARBA00023004"/>
    </source>
</evidence>
<feature type="binding site" evidence="8">
    <location>
        <position position="151"/>
    </location>
    <ligand>
        <name>Fe cation</name>
        <dbReference type="ChEBI" id="CHEBI:24875"/>
        <note>catalytic</note>
    </ligand>
</feature>
<gene>
    <name evidence="10" type="ORF">KGF57_000434</name>
</gene>
<dbReference type="InterPro" id="IPR011051">
    <property type="entry name" value="RmlC_Cupin_sf"/>
</dbReference>
<dbReference type="RefSeq" id="XP_051611035.1">
    <property type="nucleotide sequence ID" value="XM_051753837.1"/>
</dbReference>
<proteinExistence type="inferred from homology"/>
<dbReference type="Gene3D" id="2.60.120.10">
    <property type="entry name" value="Jelly Rolls"/>
    <property type="match status" value="1"/>
</dbReference>
<organism evidence="10 11">
    <name type="scientific">Candida theae</name>
    <dbReference type="NCBI Taxonomy" id="1198502"/>
    <lineage>
        <taxon>Eukaryota</taxon>
        <taxon>Fungi</taxon>
        <taxon>Dikarya</taxon>
        <taxon>Ascomycota</taxon>
        <taxon>Saccharomycotina</taxon>
        <taxon>Pichiomycetes</taxon>
        <taxon>Debaryomycetaceae</taxon>
        <taxon>Candida/Lodderomyces clade</taxon>
        <taxon>Candida</taxon>
    </lineage>
</organism>
<comment type="caution">
    <text evidence="10">The sequence shown here is derived from an EMBL/GenBank/DDBJ whole genome shotgun (WGS) entry which is preliminary data.</text>
</comment>
<evidence type="ECO:0000256" key="9">
    <source>
        <dbReference type="RuleBase" id="RU366010"/>
    </source>
</evidence>
<feature type="cross-link" description="3'-(S-cysteinyl)-tyrosine (Cys-Tyr)" evidence="7">
    <location>
        <begin position="158"/>
        <end position="222"/>
    </location>
</feature>
<keyword evidence="3 8" id="KW-0479">Metal-binding</keyword>